<sequence>MFEKDLKSPSQSSVIPGAGPQLPNENDRGRLHYIWDIYDPDTVRPGEAHRYVVPREKEMVFDPEAQQMYMVTHVNWESDLKSTLQPIFNTGDGGNDVDGIFGLPSGFQGEAIVAIDYSVRPNRAVIDGQVMAPGAAYALLYEGNTVGDKGKVISVVYSNNNQLVSDRVPVTLAAYHELSNKEIMITQPFSVNRNPDELPDGSRTTLVWYDAKGNVIPKARTLTVQHTSMLRDHQVGKRYIKHVELLAPWFLNTSDPKTLNVPVNTMLQNLAFRAMVHYSDGSRSDELAIDGQKVQLLGLNEHKPSTPSQRGTLTLVYNLDPDEHIYEAQPGNPNQYRSSYWLLAVPFDGAYSPKLYSYPTWVNGQYILKHFLTDLDRKFMIDATDHVRINEMSPAFRPTTYGVEQTLELNCRLSDVVPTFKPMIMRQSTTFVLKAPGTEDGSKFDVRYSYDRSSYSDPTFKAINQADSRQEITFGGEYDDLEDFLDQVYRAVEPGFNPQREKGPIEPTHFEILATSGKTYEYEISRYAEKMWLDVQEPQGRTIYVRWIHESIQGDRLILATTGVSIDVTEGPDTETPVPTTIEFDTSVPNSIGELQMIEFSGRVYDQKGALVTDGLTKMLVKGGVQHDTTPRKVDIGLDGTFRFFTWSERVSGATETFEFDFEVAGELPDYFLTKDIRITSNPEQQIGEFFPYTPTKVSINKAGRAYGQLLNSEGQPLRDTEFFSYMDDDLDSIRRETTDETGKFLLTRIRKEGQDRTTFKLVVMGNRHEHLIRWVETEPYGDRITLDVEDMSFVGNEPLSVKGLVYDQYGDLVDGVKVNIGYGPLWQPYADANTANAGKYELTGSPKEPGDVYQVVVWTDNSFAFGNVEWTEAPKIAHDVVMSPDNVPEAPAGTSVRIAGQLVDEEGNNFTSDSRTPVYMKELKDADETIIYAGFDGRFEAEVGPYGDWEETTFTFRLENGNQGSHSIRWMGEPPRLAKITFDDGLPVTGKVGESVTLSGKTFDQHDEAYLPGIPFEFEVEFAGTIEKAQSDGNGNWTYEAVGIKPGSTTYGFSANNRAVGSYTINFTGDVTVAALPSDDTLFRVPYGVNRTIGWYVLDESGAPKANVTLALRQTATIYSPDRDLGNITTNEHGIATFEAPYLEEEKHGTYVASLGVKEDTIVVTWSDESGISVTLDSFVVPSVVYGGALRGKGRILDEENNPLITEEPPHLDLRLGAYDRKTFEPQPIWVDDLDPETGMFDFSIYSEDIGIKDLVFYNEVDSELHVVEWREPDISGAYIEWETDMLPTVLVTGDMYPVTGKLYQSNGELYTPRVPEVLSVRTDEGSAPDADIAPNGMVRMILGSETRGVQNYSLFRDQEEIIDDTIEIEWVENASVAAAPYSYSEVPQGESGEVWFVYKQDGDQPIQHRDVLIGVGQPGPDNFPRKLTTDEFGMVHLTLPYNSEVSQDTVVGILGESVPIAMHNVAWVEDSVKVGTSFRDLSIPTKVEIGAEVEAVGEVLDKSGALTDHSDVGIYDKTTHTFHENAVNSDGSFSVKLGPLDEGDHHLVVYTGAEISEHVVRWDSSFVNFDSVGIDESSNRVALITK</sequence>
<dbReference type="EMBL" id="MG720308">
    <property type="protein sequence ID" value="AUR80911.1"/>
    <property type="molecule type" value="Genomic_DNA"/>
</dbReference>
<organism evidence="2 3">
    <name type="scientific">Vibrio phage Aphrodite1</name>
    <dbReference type="NCBI Taxonomy" id="2070057"/>
    <lineage>
        <taxon>Viruses</taxon>
        <taxon>Duplodnaviria</taxon>
        <taxon>Heunggongvirae</taxon>
        <taxon>Uroviricota</taxon>
        <taxon>Caudoviricetes</taxon>
        <taxon>Chimalliviridae</taxon>
        <taxon>Gorgonvirinae</taxon>
        <taxon>Aphroditevirus</taxon>
        <taxon>Aphroditevirus aphrodite1</taxon>
    </lineage>
</organism>
<name>A0A2I7QHP1_9CAUD</name>
<protein>
    <submittedName>
        <fullName evidence="2">Putative virion structural protein</fullName>
    </submittedName>
</protein>
<evidence type="ECO:0000313" key="3">
    <source>
        <dbReference type="Proteomes" id="UP000240536"/>
    </source>
</evidence>
<evidence type="ECO:0000313" key="2">
    <source>
        <dbReference type="EMBL" id="AUR80911.1"/>
    </source>
</evidence>
<accession>A0A2I7QHP1</accession>
<dbReference type="Proteomes" id="UP000240536">
    <property type="component" value="Segment"/>
</dbReference>
<evidence type="ECO:0000256" key="1">
    <source>
        <dbReference type="SAM" id="MobiDB-lite"/>
    </source>
</evidence>
<reference evidence="3" key="1">
    <citation type="submission" date="2017-12" db="EMBL/GenBank/DDBJ databases">
        <title>Phage resistance in Vibrio sp. unravels a complex metabolic adaptation strategy.</title>
        <authorList>
            <person name="Skliros D."/>
            <person name="Kalatzis P.G."/>
            <person name="Katharios P."/>
            <person name="Flemetakis E."/>
        </authorList>
    </citation>
    <scope>NUCLEOTIDE SEQUENCE [LARGE SCALE GENOMIC DNA]</scope>
</reference>
<keyword evidence="3" id="KW-1185">Reference proteome</keyword>
<gene>
    <name evidence="2" type="ORF">Aphrodite1_0168</name>
</gene>
<proteinExistence type="predicted"/>
<feature type="region of interest" description="Disordered" evidence="1">
    <location>
        <begin position="1"/>
        <end position="26"/>
    </location>
</feature>